<feature type="repeat" description="ANK" evidence="1">
    <location>
        <begin position="97"/>
        <end position="130"/>
    </location>
</feature>
<evidence type="ECO:0000313" key="2">
    <source>
        <dbReference type="EMBL" id="CAD7269537.1"/>
    </source>
</evidence>
<evidence type="ECO:0000256" key="1">
    <source>
        <dbReference type="PROSITE-ProRule" id="PRU00023"/>
    </source>
</evidence>
<gene>
    <name evidence="2" type="ORF">TSIB3V08_LOCUS13537</name>
</gene>
<dbReference type="PROSITE" id="PS50088">
    <property type="entry name" value="ANK_REPEAT"/>
    <property type="match status" value="1"/>
</dbReference>
<dbReference type="PROSITE" id="PS50297">
    <property type="entry name" value="ANK_REP_REGION"/>
    <property type="match status" value="1"/>
</dbReference>
<dbReference type="Pfam" id="PF12796">
    <property type="entry name" value="Ank_2"/>
    <property type="match status" value="1"/>
</dbReference>
<proteinExistence type="predicted"/>
<dbReference type="AlphaFoldDB" id="A0A7R9G8E6"/>
<dbReference type="InterPro" id="IPR002110">
    <property type="entry name" value="Ankyrin_rpt"/>
</dbReference>
<dbReference type="EMBL" id="OC027987">
    <property type="protein sequence ID" value="CAD7269537.1"/>
    <property type="molecule type" value="Genomic_DNA"/>
</dbReference>
<accession>A0A7R9G8E6</accession>
<reference evidence="2" key="1">
    <citation type="submission" date="2020-11" db="EMBL/GenBank/DDBJ databases">
        <authorList>
            <person name="Tran Van P."/>
        </authorList>
    </citation>
    <scope>NUCLEOTIDE SEQUENCE</scope>
</reference>
<protein>
    <submittedName>
        <fullName evidence="2">Uncharacterized protein</fullName>
    </submittedName>
</protein>
<dbReference type="PANTHER" id="PTHR24172:SF4">
    <property type="entry name" value="ANK_REP_REGION DOMAIN-CONTAINING PROTEIN"/>
    <property type="match status" value="1"/>
</dbReference>
<dbReference type="PANTHER" id="PTHR24172">
    <property type="entry name" value="ANK_REP_REGION DOMAIN-CONTAINING PROTEIN"/>
    <property type="match status" value="1"/>
</dbReference>
<dbReference type="InterPro" id="IPR036770">
    <property type="entry name" value="Ankyrin_rpt-contain_sf"/>
</dbReference>
<keyword evidence="1" id="KW-0040">ANK repeat</keyword>
<dbReference type="SUPFAM" id="SSF48403">
    <property type="entry name" value="Ankyrin repeat"/>
    <property type="match status" value="1"/>
</dbReference>
<organism evidence="2">
    <name type="scientific">Timema shepardi</name>
    <name type="common">Walking stick</name>
    <dbReference type="NCBI Taxonomy" id="629360"/>
    <lineage>
        <taxon>Eukaryota</taxon>
        <taxon>Metazoa</taxon>
        <taxon>Ecdysozoa</taxon>
        <taxon>Arthropoda</taxon>
        <taxon>Hexapoda</taxon>
        <taxon>Insecta</taxon>
        <taxon>Pterygota</taxon>
        <taxon>Neoptera</taxon>
        <taxon>Polyneoptera</taxon>
        <taxon>Phasmatodea</taxon>
        <taxon>Timematodea</taxon>
        <taxon>Timematoidea</taxon>
        <taxon>Timematidae</taxon>
        <taxon>Timema</taxon>
    </lineage>
</organism>
<sequence length="161" mass="18004">MKKTEDPVPNTIFLSKDKNGLNPLHKRSYFGHPLRTVSVSLSLDEPAVRPCPELACSQITRRCFQTWDVIAAGLGHTELVEYILEKNPKAANMTDNEGKLPLHYAAAVKDAGNIYNMLVEAGADERTQDNVRTWCIEPGVSGYHRCNMCGISVAWEQIFQK</sequence>
<name>A0A7R9G8E6_TIMSH</name>
<dbReference type="Gene3D" id="1.25.40.20">
    <property type="entry name" value="Ankyrin repeat-containing domain"/>
    <property type="match status" value="1"/>
</dbReference>